<feature type="compositionally biased region" description="Basic and acidic residues" evidence="6">
    <location>
        <begin position="79"/>
        <end position="91"/>
    </location>
</feature>
<dbReference type="Proteomes" id="UP000694580">
    <property type="component" value="Chromosome 2"/>
</dbReference>
<accession>A0AAY4E0B2</accession>
<evidence type="ECO:0000313" key="8">
    <source>
        <dbReference type="Ensembl" id="ENSDCDP00010051192.1"/>
    </source>
</evidence>
<proteinExistence type="predicted"/>
<reference evidence="8" key="2">
    <citation type="submission" date="2025-08" db="UniProtKB">
        <authorList>
            <consortium name="Ensembl"/>
        </authorList>
    </citation>
    <scope>IDENTIFICATION</scope>
</reference>
<dbReference type="InterPro" id="IPR040643">
    <property type="entry name" value="MLVIN_C"/>
</dbReference>
<reference evidence="8" key="3">
    <citation type="submission" date="2025-09" db="UniProtKB">
        <authorList>
            <consortium name="Ensembl"/>
        </authorList>
    </citation>
    <scope>IDENTIFICATION</scope>
</reference>
<dbReference type="Ensembl" id="ENSDCDT00010061640.1">
    <property type="protein sequence ID" value="ENSDCDP00010051192.1"/>
    <property type="gene ID" value="ENSDCDG00010030198.1"/>
</dbReference>
<evidence type="ECO:0000256" key="1">
    <source>
        <dbReference type="ARBA" id="ARBA00022679"/>
    </source>
</evidence>
<keyword evidence="2" id="KW-0548">Nucleotidyltransferase</keyword>
<feature type="region of interest" description="Disordered" evidence="6">
    <location>
        <begin position="69"/>
        <end position="91"/>
    </location>
</feature>
<keyword evidence="4" id="KW-0255">Endonuclease</keyword>
<keyword evidence="5" id="KW-0378">Hydrolase</keyword>
<dbReference type="GO" id="GO:0016787">
    <property type="term" value="F:hydrolase activity"/>
    <property type="evidence" value="ECO:0007669"/>
    <property type="project" value="UniProtKB-KW"/>
</dbReference>
<dbReference type="GO" id="GO:0016779">
    <property type="term" value="F:nucleotidyltransferase activity"/>
    <property type="evidence" value="ECO:0007669"/>
    <property type="project" value="UniProtKB-KW"/>
</dbReference>
<evidence type="ECO:0000256" key="6">
    <source>
        <dbReference type="SAM" id="MobiDB-lite"/>
    </source>
</evidence>
<evidence type="ECO:0000256" key="5">
    <source>
        <dbReference type="ARBA" id="ARBA00022801"/>
    </source>
</evidence>
<evidence type="ECO:0000256" key="2">
    <source>
        <dbReference type="ARBA" id="ARBA00022695"/>
    </source>
</evidence>
<evidence type="ECO:0000256" key="4">
    <source>
        <dbReference type="ARBA" id="ARBA00022759"/>
    </source>
</evidence>
<evidence type="ECO:0000256" key="3">
    <source>
        <dbReference type="ARBA" id="ARBA00022722"/>
    </source>
</evidence>
<dbReference type="Gene3D" id="2.30.30.850">
    <property type="match status" value="1"/>
</dbReference>
<dbReference type="GeneTree" id="ENSGT01120000272213"/>
<feature type="domain" description="Murine leukemia virus integrase C-terminal" evidence="7">
    <location>
        <begin position="39"/>
        <end position="72"/>
    </location>
</feature>
<reference evidence="8 9" key="1">
    <citation type="submission" date="2020-06" db="EMBL/GenBank/DDBJ databases">
        <authorList>
            <consortium name="Wellcome Sanger Institute Data Sharing"/>
        </authorList>
    </citation>
    <scope>NUCLEOTIDE SEQUENCE [LARGE SCALE GENOMIC DNA]</scope>
</reference>
<evidence type="ECO:0000259" key="7">
    <source>
        <dbReference type="Pfam" id="PF18697"/>
    </source>
</evidence>
<dbReference type="GO" id="GO:0004519">
    <property type="term" value="F:endonuclease activity"/>
    <property type="evidence" value="ECO:0007669"/>
    <property type="project" value="UniProtKB-KW"/>
</dbReference>
<protein>
    <recommendedName>
        <fullName evidence="7">Murine leukemia virus integrase C-terminal domain-containing protein</fullName>
    </recommendedName>
</protein>
<organism evidence="8 9">
    <name type="scientific">Denticeps clupeoides</name>
    <name type="common">denticle herring</name>
    <dbReference type="NCBI Taxonomy" id="299321"/>
    <lineage>
        <taxon>Eukaryota</taxon>
        <taxon>Metazoa</taxon>
        <taxon>Chordata</taxon>
        <taxon>Craniata</taxon>
        <taxon>Vertebrata</taxon>
        <taxon>Euteleostomi</taxon>
        <taxon>Actinopterygii</taxon>
        <taxon>Neopterygii</taxon>
        <taxon>Teleostei</taxon>
        <taxon>Clupei</taxon>
        <taxon>Clupeiformes</taxon>
        <taxon>Denticipitoidei</taxon>
        <taxon>Denticipitidae</taxon>
        <taxon>Denticeps</taxon>
    </lineage>
</organism>
<evidence type="ECO:0000313" key="9">
    <source>
        <dbReference type="Proteomes" id="UP000694580"/>
    </source>
</evidence>
<name>A0AAY4E0B2_9TELE</name>
<keyword evidence="1" id="KW-0808">Transferase</keyword>
<sequence>KTSGHQQAVLKPLMDGSPLMGNPAYRLLFFPITKKWHHQRWTGPFQILLTTHTAVKVAERATWIHASHCKRVPAPPEDPPTREDSELKQDQ</sequence>
<keyword evidence="9" id="KW-1185">Reference proteome</keyword>
<dbReference type="AlphaFoldDB" id="A0AAY4E0B2"/>
<keyword evidence="3" id="KW-0540">Nuclease</keyword>
<dbReference type="Pfam" id="PF18697">
    <property type="entry name" value="MLVIN_C"/>
    <property type="match status" value="1"/>
</dbReference>